<comment type="subcellular location">
    <subcellularLocation>
        <location evidence="1">Cell membrane</location>
        <topology evidence="1">Multi-pass membrane protein</topology>
    </subcellularLocation>
</comment>
<feature type="transmembrane region" description="Helical" evidence="7">
    <location>
        <begin position="201"/>
        <end position="224"/>
    </location>
</feature>
<feature type="domain" description="Major facilitator superfamily (MFS) profile" evidence="8">
    <location>
        <begin position="6"/>
        <end position="377"/>
    </location>
</feature>
<dbReference type="EMBL" id="JACJII010000001">
    <property type="protein sequence ID" value="MBA9006211.1"/>
    <property type="molecule type" value="Genomic_DNA"/>
</dbReference>
<protein>
    <submittedName>
        <fullName evidence="9">DHA1 family inner membrane transport protein</fullName>
    </submittedName>
</protein>
<dbReference type="AlphaFoldDB" id="A0A7W3RAV2"/>
<keyword evidence="4 7" id="KW-1133">Transmembrane helix</keyword>
<evidence type="ECO:0000256" key="6">
    <source>
        <dbReference type="SAM" id="MobiDB-lite"/>
    </source>
</evidence>
<feature type="transmembrane region" description="Helical" evidence="7">
    <location>
        <begin position="133"/>
        <end position="154"/>
    </location>
</feature>
<evidence type="ECO:0000256" key="1">
    <source>
        <dbReference type="ARBA" id="ARBA00004651"/>
    </source>
</evidence>
<dbReference type="Proteomes" id="UP000539313">
    <property type="component" value="Unassembled WGS sequence"/>
</dbReference>
<organism evidence="9 10">
    <name type="scientific">Thermomonospora cellulosilytica</name>
    <dbReference type="NCBI Taxonomy" id="1411118"/>
    <lineage>
        <taxon>Bacteria</taxon>
        <taxon>Bacillati</taxon>
        <taxon>Actinomycetota</taxon>
        <taxon>Actinomycetes</taxon>
        <taxon>Streptosporangiales</taxon>
        <taxon>Thermomonosporaceae</taxon>
        <taxon>Thermomonospora</taxon>
    </lineage>
</organism>
<evidence type="ECO:0000256" key="7">
    <source>
        <dbReference type="SAM" id="Phobius"/>
    </source>
</evidence>
<feature type="transmembrane region" description="Helical" evidence="7">
    <location>
        <begin position="290"/>
        <end position="311"/>
    </location>
</feature>
<keyword evidence="10" id="KW-1185">Reference proteome</keyword>
<proteinExistence type="predicted"/>
<keyword evidence="5 7" id="KW-0472">Membrane</keyword>
<dbReference type="RefSeq" id="WP_182707187.1">
    <property type="nucleotide sequence ID" value="NZ_JACJII010000001.1"/>
</dbReference>
<dbReference type="GO" id="GO:0005886">
    <property type="term" value="C:plasma membrane"/>
    <property type="evidence" value="ECO:0007669"/>
    <property type="project" value="UniProtKB-SubCell"/>
</dbReference>
<evidence type="ECO:0000256" key="4">
    <source>
        <dbReference type="ARBA" id="ARBA00022989"/>
    </source>
</evidence>
<dbReference type="Pfam" id="PF07690">
    <property type="entry name" value="MFS_1"/>
    <property type="match status" value="1"/>
</dbReference>
<feature type="region of interest" description="Disordered" evidence="6">
    <location>
        <begin position="376"/>
        <end position="399"/>
    </location>
</feature>
<evidence type="ECO:0000259" key="8">
    <source>
        <dbReference type="PROSITE" id="PS50850"/>
    </source>
</evidence>
<feature type="transmembrane region" description="Helical" evidence="7">
    <location>
        <begin position="38"/>
        <end position="60"/>
    </location>
</feature>
<dbReference type="InterPro" id="IPR036259">
    <property type="entry name" value="MFS_trans_sf"/>
</dbReference>
<reference evidence="9 10" key="1">
    <citation type="submission" date="2020-08" db="EMBL/GenBank/DDBJ databases">
        <title>Sequencing the genomes of 1000 actinobacteria strains.</title>
        <authorList>
            <person name="Klenk H.-P."/>
        </authorList>
    </citation>
    <scope>NUCLEOTIDE SEQUENCE [LARGE SCALE GENOMIC DNA]</scope>
    <source>
        <strain evidence="9 10">DSM 45823</strain>
    </source>
</reference>
<feature type="transmembrane region" description="Helical" evidence="7">
    <location>
        <begin position="355"/>
        <end position="372"/>
    </location>
</feature>
<feature type="transmembrane region" description="Helical" evidence="7">
    <location>
        <begin position="323"/>
        <end position="349"/>
    </location>
</feature>
<feature type="transmembrane region" description="Helical" evidence="7">
    <location>
        <begin position="101"/>
        <end position="121"/>
    </location>
</feature>
<dbReference type="PROSITE" id="PS50850">
    <property type="entry name" value="MFS"/>
    <property type="match status" value="1"/>
</dbReference>
<dbReference type="PANTHER" id="PTHR43124:SF4">
    <property type="entry name" value="SUGAR EFFLUX TRANSPORTER"/>
    <property type="match status" value="1"/>
</dbReference>
<dbReference type="Gene3D" id="1.20.1250.20">
    <property type="entry name" value="MFS general substrate transporter like domains"/>
    <property type="match status" value="1"/>
</dbReference>
<dbReference type="InterPro" id="IPR050189">
    <property type="entry name" value="MFS_Efflux_Transporters"/>
</dbReference>
<keyword evidence="2" id="KW-1003">Cell membrane</keyword>
<feature type="transmembrane region" description="Helical" evidence="7">
    <location>
        <begin position="72"/>
        <end position="95"/>
    </location>
</feature>
<evidence type="ECO:0000256" key="3">
    <source>
        <dbReference type="ARBA" id="ARBA00022692"/>
    </source>
</evidence>
<dbReference type="InterPro" id="IPR011701">
    <property type="entry name" value="MFS"/>
</dbReference>
<feature type="transmembrane region" description="Helical" evidence="7">
    <location>
        <begin position="236"/>
        <end position="259"/>
    </location>
</feature>
<feature type="transmembrane region" description="Helical" evidence="7">
    <location>
        <begin position="160"/>
        <end position="180"/>
    </location>
</feature>
<evidence type="ECO:0000313" key="10">
    <source>
        <dbReference type="Proteomes" id="UP000539313"/>
    </source>
</evidence>
<accession>A0A7W3RAV2</accession>
<sequence length="399" mass="39520">MRAVAAVVALAVAAFCFGTTESLPVGLLPLIAGDLAVSTSAVGLLVTGYGLTVAVVSVPLTKVTGRIPRRYLLSGLLAVFAAATCVSAAASGYWVLLAARVVTALSQAVFWPVAVVAAAGLFSPRVRGRAASFVFAGGSLAVVLGVPLGTWLGQQTSWRVAFWVLGGVGMVAFAVIAVLLPTSDPGDSHAATATAPDARRFRALLAVIAFGVGGVFTFLTYITAFVTEVSGFSEAAITPLLMANGVADVIGLACSAALVDRGPRALLAAAAGMLTTALLGLYAFGPRPAMTVVMVVLLGLALPCLATAIQARVLEVAPGSTDVASAAASAAFNVGIGGGALLGGLLLPWLGVRTVALAGAVSVACALAVLAAERAGGRDGGRAGGRAADQVREGGGAVL</sequence>
<dbReference type="InterPro" id="IPR020846">
    <property type="entry name" value="MFS_dom"/>
</dbReference>
<dbReference type="PANTHER" id="PTHR43124">
    <property type="entry name" value="PURINE EFFLUX PUMP PBUE"/>
    <property type="match status" value="1"/>
</dbReference>
<evidence type="ECO:0000256" key="2">
    <source>
        <dbReference type="ARBA" id="ARBA00022475"/>
    </source>
</evidence>
<dbReference type="SUPFAM" id="SSF103473">
    <property type="entry name" value="MFS general substrate transporter"/>
    <property type="match status" value="1"/>
</dbReference>
<gene>
    <name evidence="9" type="ORF">HNR21_005093</name>
</gene>
<keyword evidence="3 7" id="KW-0812">Transmembrane</keyword>
<dbReference type="GO" id="GO:0022857">
    <property type="term" value="F:transmembrane transporter activity"/>
    <property type="evidence" value="ECO:0007669"/>
    <property type="project" value="InterPro"/>
</dbReference>
<dbReference type="CDD" id="cd17324">
    <property type="entry name" value="MFS_NepI_like"/>
    <property type="match status" value="1"/>
</dbReference>
<evidence type="ECO:0000256" key="5">
    <source>
        <dbReference type="ARBA" id="ARBA00023136"/>
    </source>
</evidence>
<name>A0A7W3RAV2_9ACTN</name>
<evidence type="ECO:0000313" key="9">
    <source>
        <dbReference type="EMBL" id="MBA9006211.1"/>
    </source>
</evidence>
<feature type="transmembrane region" description="Helical" evidence="7">
    <location>
        <begin position="266"/>
        <end position="284"/>
    </location>
</feature>
<comment type="caution">
    <text evidence="9">The sequence shown here is derived from an EMBL/GenBank/DDBJ whole genome shotgun (WGS) entry which is preliminary data.</text>
</comment>